<sequence length="157" mass="17417">MRRLLLATAMTLGLLAATPHAAEAAKPRHKVVAGHYVGSETPEEPNGLDDIVFTFDVAKKGRVIKKFTIAMNVVCSGYPIYVEYVVQPMHAMRINPRTGRFHDVVRGTTDGGTGYEVAVSGRIKRSRVTQGTMYYDVGICQRGSREDPMRWVAHRGR</sequence>
<comment type="caution">
    <text evidence="2">The sequence shown here is derived from an EMBL/GenBank/DDBJ whole genome shotgun (WGS) entry which is preliminary data.</text>
</comment>
<evidence type="ECO:0000313" key="3">
    <source>
        <dbReference type="Proteomes" id="UP000281708"/>
    </source>
</evidence>
<protein>
    <submittedName>
        <fullName evidence="2">Uncharacterized protein</fullName>
    </submittedName>
</protein>
<proteinExistence type="predicted"/>
<dbReference type="RefSeq" id="WP_121804999.1">
    <property type="nucleotide sequence ID" value="NZ_RDBE01000002.1"/>
</dbReference>
<dbReference type="OrthoDB" id="3828735at2"/>
<evidence type="ECO:0000256" key="1">
    <source>
        <dbReference type="SAM" id="SignalP"/>
    </source>
</evidence>
<reference evidence="2 3" key="1">
    <citation type="submission" date="2018-10" db="EMBL/GenBank/DDBJ databases">
        <title>Marmoricola sp. 4Q3S-7 whole genome shotgun sequence.</title>
        <authorList>
            <person name="Li F."/>
        </authorList>
    </citation>
    <scope>NUCLEOTIDE SEQUENCE [LARGE SCALE GENOMIC DNA]</scope>
    <source>
        <strain evidence="2 3">4Q3S-7</strain>
    </source>
</reference>
<keyword evidence="1" id="KW-0732">Signal</keyword>
<dbReference type="EMBL" id="RDBE01000002">
    <property type="protein sequence ID" value="RLV50344.1"/>
    <property type="molecule type" value="Genomic_DNA"/>
</dbReference>
<keyword evidence="3" id="KW-1185">Reference proteome</keyword>
<dbReference type="Proteomes" id="UP000281708">
    <property type="component" value="Unassembled WGS sequence"/>
</dbReference>
<name>A0A3L8P5D0_9ACTN</name>
<dbReference type="AlphaFoldDB" id="A0A3L8P5D0"/>
<evidence type="ECO:0000313" key="2">
    <source>
        <dbReference type="EMBL" id="RLV50344.1"/>
    </source>
</evidence>
<organism evidence="2 3">
    <name type="scientific">Nocardioides mangrovicus</name>
    <dbReference type="NCBI Taxonomy" id="2478913"/>
    <lineage>
        <taxon>Bacteria</taxon>
        <taxon>Bacillati</taxon>
        <taxon>Actinomycetota</taxon>
        <taxon>Actinomycetes</taxon>
        <taxon>Propionibacteriales</taxon>
        <taxon>Nocardioidaceae</taxon>
        <taxon>Nocardioides</taxon>
    </lineage>
</organism>
<feature type="chain" id="PRO_5039464126" evidence="1">
    <location>
        <begin position="22"/>
        <end position="157"/>
    </location>
</feature>
<gene>
    <name evidence="2" type="ORF">D9V37_04645</name>
</gene>
<accession>A0A3L8P5D0</accession>
<feature type="signal peptide" evidence="1">
    <location>
        <begin position="1"/>
        <end position="21"/>
    </location>
</feature>